<comment type="caution">
    <text evidence="3">The sequence shown here is derived from an EMBL/GenBank/DDBJ whole genome shotgun (WGS) entry which is preliminary data.</text>
</comment>
<dbReference type="EMBL" id="JAAXOX010000001">
    <property type="protein sequence ID" value="NKY21685.1"/>
    <property type="molecule type" value="Genomic_DNA"/>
</dbReference>
<proteinExistence type="predicted"/>
<keyword evidence="1" id="KW-1133">Transmembrane helix</keyword>
<reference evidence="3 4" key="1">
    <citation type="submission" date="2020-04" db="EMBL/GenBank/DDBJ databases">
        <title>MicrobeNet Type strains.</title>
        <authorList>
            <person name="Nicholson A.C."/>
        </authorList>
    </citation>
    <scope>NUCLEOTIDE SEQUENCE [LARGE SCALE GENOMIC DNA]</scope>
    <source>
        <strain evidence="3 4">ATCC BAA-788</strain>
    </source>
</reference>
<dbReference type="PROSITE" id="PS51257">
    <property type="entry name" value="PROKAR_LIPOPROTEIN"/>
    <property type="match status" value="1"/>
</dbReference>
<feature type="transmembrane region" description="Helical" evidence="1">
    <location>
        <begin position="13"/>
        <end position="36"/>
    </location>
</feature>
<keyword evidence="1" id="KW-0472">Membrane</keyword>
<evidence type="ECO:0000313" key="3">
    <source>
        <dbReference type="EMBL" id="NKY21685.1"/>
    </source>
</evidence>
<dbReference type="InterPro" id="IPR049790">
    <property type="entry name" value="Rv3655c/TadE"/>
</dbReference>
<name>A0A7X6QY26_9CELL</name>
<sequence length="113" mass="11479">MDDRERGAVTAEFAVVLPVVTLLIAALLVIASCAVAQMRCADAARAGARSAAIGEPDQVVAEVAERVGGGGVRVAVHRTDGWVEVVVHRDLGPSLPVVGAITVSAAATAWAEP</sequence>
<accession>A0A7X6QY26</accession>
<gene>
    <name evidence="3" type="ORF">HGA03_03290</name>
</gene>
<dbReference type="InterPro" id="IPR012495">
    <property type="entry name" value="TadE-like_dom"/>
</dbReference>
<organism evidence="3 4">
    <name type="scientific">Cellulomonas denverensis</name>
    <dbReference type="NCBI Taxonomy" id="264297"/>
    <lineage>
        <taxon>Bacteria</taxon>
        <taxon>Bacillati</taxon>
        <taxon>Actinomycetota</taxon>
        <taxon>Actinomycetes</taxon>
        <taxon>Micrococcales</taxon>
        <taxon>Cellulomonadaceae</taxon>
        <taxon>Cellulomonas</taxon>
    </lineage>
</organism>
<dbReference type="Proteomes" id="UP000581206">
    <property type="component" value="Unassembled WGS sequence"/>
</dbReference>
<dbReference type="Pfam" id="PF07811">
    <property type="entry name" value="TadE"/>
    <property type="match status" value="1"/>
</dbReference>
<dbReference type="AlphaFoldDB" id="A0A7X6QY26"/>
<evidence type="ECO:0000313" key="4">
    <source>
        <dbReference type="Proteomes" id="UP000581206"/>
    </source>
</evidence>
<dbReference type="RefSeq" id="WP_168628740.1">
    <property type="nucleotide sequence ID" value="NZ_BONL01000010.1"/>
</dbReference>
<keyword evidence="4" id="KW-1185">Reference proteome</keyword>
<keyword evidence="1" id="KW-0812">Transmembrane</keyword>
<dbReference type="NCBIfam" id="NF041390">
    <property type="entry name" value="TadE_Rv3655c"/>
    <property type="match status" value="1"/>
</dbReference>
<evidence type="ECO:0000256" key="1">
    <source>
        <dbReference type="SAM" id="Phobius"/>
    </source>
</evidence>
<evidence type="ECO:0000259" key="2">
    <source>
        <dbReference type="Pfam" id="PF07811"/>
    </source>
</evidence>
<feature type="domain" description="TadE-like" evidence="2">
    <location>
        <begin position="7"/>
        <end position="49"/>
    </location>
</feature>
<protein>
    <recommendedName>
        <fullName evidence="2">TadE-like domain-containing protein</fullName>
    </recommendedName>
</protein>